<accession>A0A4R1K2E6</accession>
<evidence type="ECO:0000256" key="2">
    <source>
        <dbReference type="SAM" id="SignalP"/>
    </source>
</evidence>
<feature type="region of interest" description="Disordered" evidence="1">
    <location>
        <begin position="35"/>
        <end position="54"/>
    </location>
</feature>
<comment type="caution">
    <text evidence="3">The sequence shown here is derived from an EMBL/GenBank/DDBJ whole genome shotgun (WGS) entry which is preliminary data.</text>
</comment>
<feature type="signal peptide" evidence="2">
    <location>
        <begin position="1"/>
        <end position="23"/>
    </location>
</feature>
<evidence type="ECO:0000313" key="6">
    <source>
        <dbReference type="Proteomes" id="UP000294614"/>
    </source>
</evidence>
<name>A0A4R1K2E6_9BACT</name>
<dbReference type="Proteomes" id="UP000294614">
    <property type="component" value="Unassembled WGS sequence"/>
</dbReference>
<dbReference type="AlphaFoldDB" id="A0A4R1K2E6"/>
<keyword evidence="6" id="KW-1185">Reference proteome</keyword>
<evidence type="ECO:0000256" key="1">
    <source>
        <dbReference type="SAM" id="MobiDB-lite"/>
    </source>
</evidence>
<dbReference type="EMBL" id="SMGG01000003">
    <property type="protein sequence ID" value="TCK62700.1"/>
    <property type="molecule type" value="Genomic_DNA"/>
</dbReference>
<gene>
    <name evidence="5" type="ORF">C8D98_0004</name>
    <name evidence="4" type="ORF">C8D98_1235</name>
    <name evidence="3" type="ORF">C8D98_2770</name>
</gene>
<dbReference type="EMBL" id="SMGG01000001">
    <property type="protein sequence ID" value="TCK63271.1"/>
    <property type="molecule type" value="Genomic_DNA"/>
</dbReference>
<proteinExistence type="predicted"/>
<feature type="non-terminal residue" evidence="3">
    <location>
        <position position="54"/>
    </location>
</feature>
<dbReference type="EMBL" id="SMGG01000011">
    <property type="protein sequence ID" value="TCK58162.1"/>
    <property type="molecule type" value="Genomic_DNA"/>
</dbReference>
<sequence>MRHLLSSLFITVLLLGSVGVASAFEADGYTTPDNWSMQTTPGQFKQSMTGVGLT</sequence>
<evidence type="ECO:0000313" key="5">
    <source>
        <dbReference type="EMBL" id="TCK63271.1"/>
    </source>
</evidence>
<feature type="chain" id="PRO_5036121097" evidence="2">
    <location>
        <begin position="24"/>
        <end position="54"/>
    </location>
</feature>
<keyword evidence="2" id="KW-0732">Signal</keyword>
<protein>
    <submittedName>
        <fullName evidence="3">Uncharacterized protein</fullName>
    </submittedName>
</protein>
<evidence type="ECO:0000313" key="4">
    <source>
        <dbReference type="EMBL" id="TCK62700.1"/>
    </source>
</evidence>
<reference evidence="3 6" key="1">
    <citation type="submission" date="2019-03" db="EMBL/GenBank/DDBJ databases">
        <title>Genomic Encyclopedia of Type Strains, Phase IV (KMG-IV): sequencing the most valuable type-strain genomes for metagenomic binning, comparative biology and taxonomic classification.</title>
        <authorList>
            <person name="Goeker M."/>
        </authorList>
    </citation>
    <scope>NUCLEOTIDE SEQUENCE [LARGE SCALE GENOMIC DNA]</scope>
    <source>
        <strain evidence="3 6">DSM 24984</strain>
    </source>
</reference>
<evidence type="ECO:0000313" key="3">
    <source>
        <dbReference type="EMBL" id="TCK58162.1"/>
    </source>
</evidence>
<organism evidence="3 6">
    <name type="scientific">Seleniivibrio woodruffii</name>
    <dbReference type="NCBI Taxonomy" id="1078050"/>
    <lineage>
        <taxon>Bacteria</taxon>
        <taxon>Pseudomonadati</taxon>
        <taxon>Deferribacterota</taxon>
        <taxon>Deferribacteres</taxon>
        <taxon>Deferribacterales</taxon>
        <taxon>Geovibrionaceae</taxon>
        <taxon>Seleniivibrio</taxon>
    </lineage>
</organism>